<sequence>MNQLIKQDIEEFVRSFGLSAQLGHTIFLITGGTGLIGSTLIHCLLALNRNIRIVAPVRCKAKAQDMYESEEHTHIHFIECDLSSFDYSEIGEVDFIVHCAAPTSSKFFVEKPVETFNTIVNCTQVLLEYVRCFPVKGFVYLSSLEVYGTILDDLNFVTEEVQGYLDPMATRSSYPMAKRAAENLCALYATEYNLNIMVARLTQTTGVNVSSTDNRVITQFCRLASQGQNIILHTQGRAARPYCYTTDCVSAILYILLKGEKGNAYNIANADTYISARGLAELLRDNFNPNISVEFRLNDNMGYAPETKLRLSTAKLQELGWSPQNDLKTILSKLISTYK</sequence>
<evidence type="ECO:0000256" key="1">
    <source>
        <dbReference type="ARBA" id="ARBA00007637"/>
    </source>
</evidence>
<dbReference type="Pfam" id="PF01370">
    <property type="entry name" value="Epimerase"/>
    <property type="match status" value="1"/>
</dbReference>
<keyword evidence="2" id="KW-1133">Transmembrane helix</keyword>
<dbReference type="PANTHER" id="PTHR43000">
    <property type="entry name" value="DTDP-D-GLUCOSE 4,6-DEHYDRATASE-RELATED"/>
    <property type="match status" value="1"/>
</dbReference>
<dbReference type="EMBL" id="WKMC01000016">
    <property type="protein sequence ID" value="MRZ52279.1"/>
    <property type="molecule type" value="Genomic_DNA"/>
</dbReference>
<protein>
    <submittedName>
        <fullName evidence="4">NAD-dependent epimerase/dehydratase family protein</fullName>
    </submittedName>
</protein>
<dbReference type="RefSeq" id="WP_036632739.1">
    <property type="nucleotide sequence ID" value="NZ_CP103128.1"/>
</dbReference>
<dbReference type="Proteomes" id="UP000441358">
    <property type="component" value="Unassembled WGS sequence"/>
</dbReference>
<dbReference type="InterPro" id="IPR036291">
    <property type="entry name" value="NAD(P)-bd_dom_sf"/>
</dbReference>
<feature type="transmembrane region" description="Helical" evidence="2">
    <location>
        <begin position="26"/>
        <end position="47"/>
    </location>
</feature>
<name>A0A7K0HPR8_PARDI</name>
<keyword evidence="2" id="KW-0472">Membrane</keyword>
<evidence type="ECO:0000313" key="4">
    <source>
        <dbReference type="EMBL" id="MRZ52279.1"/>
    </source>
</evidence>
<keyword evidence="2" id="KW-0812">Transmembrane</keyword>
<dbReference type="InterPro" id="IPR001509">
    <property type="entry name" value="Epimerase_deHydtase"/>
</dbReference>
<evidence type="ECO:0000313" key="5">
    <source>
        <dbReference type="Proteomes" id="UP000441358"/>
    </source>
</evidence>
<gene>
    <name evidence="4" type="ORF">GKD66_19050</name>
</gene>
<dbReference type="SUPFAM" id="SSF51735">
    <property type="entry name" value="NAD(P)-binding Rossmann-fold domains"/>
    <property type="match status" value="1"/>
</dbReference>
<feature type="domain" description="NAD-dependent epimerase/dehydratase" evidence="3">
    <location>
        <begin position="28"/>
        <end position="268"/>
    </location>
</feature>
<organism evidence="4 5">
    <name type="scientific">Parabacteroides distasonis</name>
    <dbReference type="NCBI Taxonomy" id="823"/>
    <lineage>
        <taxon>Bacteria</taxon>
        <taxon>Pseudomonadati</taxon>
        <taxon>Bacteroidota</taxon>
        <taxon>Bacteroidia</taxon>
        <taxon>Bacteroidales</taxon>
        <taxon>Tannerellaceae</taxon>
        <taxon>Parabacteroides</taxon>
    </lineage>
</organism>
<proteinExistence type="inferred from homology"/>
<comment type="similarity">
    <text evidence="1">Belongs to the NAD(P)-dependent epimerase/dehydratase family.</text>
</comment>
<accession>A0A7K0HPR8</accession>
<comment type="caution">
    <text evidence="4">The sequence shown here is derived from an EMBL/GenBank/DDBJ whole genome shotgun (WGS) entry which is preliminary data.</text>
</comment>
<dbReference type="Gene3D" id="3.40.50.720">
    <property type="entry name" value="NAD(P)-binding Rossmann-like Domain"/>
    <property type="match status" value="1"/>
</dbReference>
<dbReference type="AlphaFoldDB" id="A0A7K0HPR8"/>
<reference evidence="4 5" key="1">
    <citation type="journal article" date="2019" name="Nat. Med.">
        <title>A library of human gut bacterial isolates paired with longitudinal multiomics data enables mechanistic microbiome research.</title>
        <authorList>
            <person name="Poyet M."/>
            <person name="Groussin M."/>
            <person name="Gibbons S.M."/>
            <person name="Avila-Pacheco J."/>
            <person name="Jiang X."/>
            <person name="Kearney S.M."/>
            <person name="Perrotta A.R."/>
            <person name="Berdy B."/>
            <person name="Zhao S."/>
            <person name="Lieberman T.D."/>
            <person name="Swanson P.K."/>
            <person name="Smith M."/>
            <person name="Roesemann S."/>
            <person name="Alexander J.E."/>
            <person name="Rich S.A."/>
            <person name="Livny J."/>
            <person name="Vlamakis H."/>
            <person name="Clish C."/>
            <person name="Bullock K."/>
            <person name="Deik A."/>
            <person name="Scott J."/>
            <person name="Pierce K.A."/>
            <person name="Xavier R.J."/>
            <person name="Alm E.J."/>
        </authorList>
    </citation>
    <scope>NUCLEOTIDE SEQUENCE [LARGE SCALE GENOMIC DNA]</scope>
    <source>
        <strain evidence="4 5">BIOML-A32</strain>
    </source>
</reference>
<evidence type="ECO:0000259" key="3">
    <source>
        <dbReference type="Pfam" id="PF01370"/>
    </source>
</evidence>
<evidence type="ECO:0000256" key="2">
    <source>
        <dbReference type="SAM" id="Phobius"/>
    </source>
</evidence>